<dbReference type="Proteomes" id="UP000030341">
    <property type="component" value="Chromosome 1"/>
</dbReference>
<dbReference type="Pfam" id="PF04351">
    <property type="entry name" value="PilP"/>
    <property type="match status" value="1"/>
</dbReference>
<keyword evidence="2" id="KW-1185">Reference proteome</keyword>
<accession>A0A0A7EBL8</accession>
<evidence type="ECO:0000313" key="2">
    <source>
        <dbReference type="Proteomes" id="UP000030341"/>
    </source>
</evidence>
<reference evidence="1 2" key="1">
    <citation type="submission" date="2014-11" db="EMBL/GenBank/DDBJ databases">
        <title>Complete Genome Sequence of Pseudoalteromonas sp. Strain OCN003 Isolated from Kaneohe Bay, Oahu, Hawaii.</title>
        <authorList>
            <person name="Beurmann S."/>
            <person name="Videau P."/>
            <person name="Ushijima B."/>
            <person name="Smith A.M."/>
            <person name="Aeby G.S."/>
            <person name="Callahan S.M."/>
            <person name="Belcaid M."/>
        </authorList>
    </citation>
    <scope>NUCLEOTIDE SEQUENCE [LARGE SCALE GENOMIC DNA]</scope>
    <source>
        <strain evidence="1 2">OCN003</strain>
    </source>
</reference>
<dbReference type="PIRSF" id="PIRSF016481">
    <property type="entry name" value="Pilus_assembly_PilP"/>
    <property type="match status" value="1"/>
</dbReference>
<evidence type="ECO:0000313" key="1">
    <source>
        <dbReference type="EMBL" id="AIY63964.1"/>
    </source>
</evidence>
<dbReference type="InterPro" id="IPR007446">
    <property type="entry name" value="PilP"/>
</dbReference>
<dbReference type="EMBL" id="CP009888">
    <property type="protein sequence ID" value="AIY63964.1"/>
    <property type="molecule type" value="Genomic_DNA"/>
</dbReference>
<name>A0A0A7EBL8_9GAMM</name>
<dbReference type="OrthoDB" id="5296580at2"/>
<proteinExistence type="predicted"/>
<dbReference type="KEGG" id="pseo:OM33_01440"/>
<dbReference type="STRING" id="1348114.OM33_01440"/>
<dbReference type="Gene3D" id="2.30.30.830">
    <property type="match status" value="1"/>
</dbReference>
<sequence>MRKLAILALPLILCGCFDDLTEQQEFINQVRANTNNNVEPIPEIKKFNHFAYTASEKRSPFVAPKPEVIQDRLLQVQNCLHPDPRRRKEALERFPLENLQMRGTIGSTTELLALITAPDNSLHEVGIGGRMGLFNGKVTQVQNGFIELLELIPDGAGCWKERLTKVEIVEAGSNASS</sequence>
<dbReference type="AlphaFoldDB" id="A0A0A7EBL8"/>
<organism evidence="1 2">
    <name type="scientific">Pseudoalteromonas piratica</name>
    <dbReference type="NCBI Taxonomy" id="1348114"/>
    <lineage>
        <taxon>Bacteria</taxon>
        <taxon>Pseudomonadati</taxon>
        <taxon>Pseudomonadota</taxon>
        <taxon>Gammaproteobacteria</taxon>
        <taxon>Alteromonadales</taxon>
        <taxon>Pseudoalteromonadaceae</taxon>
        <taxon>Pseudoalteromonas</taxon>
    </lineage>
</organism>
<dbReference type="HOGENOM" id="CLU_109321_1_0_6"/>
<gene>
    <name evidence="1" type="ORF">OM33_01440</name>
</gene>
<dbReference type="eggNOG" id="COG3168">
    <property type="taxonomic scope" value="Bacteria"/>
</dbReference>
<dbReference type="RefSeq" id="WP_038637782.1">
    <property type="nucleotide sequence ID" value="NZ_CP009888.1"/>
</dbReference>
<protein>
    <submittedName>
        <fullName evidence="1">Pilus assembly protein PilP</fullName>
    </submittedName>
</protein>
<dbReference type="PROSITE" id="PS51257">
    <property type="entry name" value="PROKAR_LIPOPROTEIN"/>
    <property type="match status" value="1"/>
</dbReference>